<dbReference type="Pfam" id="PF00909">
    <property type="entry name" value="Ammonium_transp"/>
    <property type="match status" value="1"/>
</dbReference>
<feature type="transmembrane region" description="Helical" evidence="8">
    <location>
        <begin position="184"/>
        <end position="204"/>
    </location>
</feature>
<dbReference type="InterPro" id="IPR029020">
    <property type="entry name" value="Ammonium/urea_transptr"/>
</dbReference>
<feature type="transmembrane region" description="Helical" evidence="8">
    <location>
        <begin position="287"/>
        <end position="307"/>
    </location>
</feature>
<dbReference type="PANTHER" id="PTHR43029:SF10">
    <property type="entry name" value="AMMONIUM TRANSPORTER MEP2"/>
    <property type="match status" value="1"/>
</dbReference>
<feature type="transmembrane region" description="Helical" evidence="8">
    <location>
        <begin position="211"/>
        <end position="233"/>
    </location>
</feature>
<evidence type="ECO:0000256" key="9">
    <source>
        <dbReference type="SAM" id="SignalP"/>
    </source>
</evidence>
<dbReference type="NCBIfam" id="TIGR00836">
    <property type="entry name" value="amt"/>
    <property type="match status" value="1"/>
</dbReference>
<name>B9XJD7_PEDPL</name>
<dbReference type="RefSeq" id="WP_007415930.1">
    <property type="nucleotide sequence ID" value="NZ_ABOX02000021.1"/>
</dbReference>
<comment type="similarity">
    <text evidence="2 8">Belongs to the ammonia transporter channel (TC 1.A.11.2) family.</text>
</comment>
<dbReference type="STRING" id="320771.Cflav_PD3057"/>
<keyword evidence="6 8" id="KW-0472">Membrane</keyword>
<evidence type="ECO:0000256" key="6">
    <source>
        <dbReference type="ARBA" id="ARBA00023136"/>
    </source>
</evidence>
<proteinExistence type="inferred from homology"/>
<feature type="chain" id="PRO_5002894860" description="Ammonium transporter" evidence="9">
    <location>
        <begin position="24"/>
        <end position="516"/>
    </location>
</feature>
<sequence length="516" mass="53904" precursor="true">MKKLILLTGLMVGMIVSGSSLLAADEPAAAPAAAAAATAPAAPALKEPNIEQRLADLEAYVNNGARSCDAATNISSKIAGPGPGHNAWMMTSSALVLFMTLPGLALFYGGLVRRKNVLSVLAQCLGITGLVAILWWVCGYSLVFARGSGGDATILGSLKTYAFLNGVDSIPNKDYASWVSHNVFSMYQMMFAIITPALIVGAIAERMKFSAILLFVTLWMFVVYFPLAHMIWGVDGYMNGVWNAAAKIKAIDFAGGTVVHMSSGWSALILCIILGKRIGFGKEPMPPHSMVLCMVGTGMLWVGWYGFNAGSAVAADSTAANAFITTTMATAVASFAWGMAEYVLRGKPSVLGFCSGAVAGLVVITPACGFVNTTGAMIIGVAAGLVPFFAVWKLKAWFGYDDALDTFGVHAVGGTMGAFLTGILAVPATLVDGKINPAAVNANLASNVDKYIYKGTLWLEQLKAMGLTIVMAVVGTVIIAYIVKAVVGLRPTPEVETAGLDLAEHGEEGYHGEGAM</sequence>
<keyword evidence="9" id="KW-0732">Signal</keyword>
<evidence type="ECO:0000256" key="4">
    <source>
        <dbReference type="ARBA" id="ARBA00022692"/>
    </source>
</evidence>
<feature type="transmembrane region" description="Helical" evidence="8">
    <location>
        <begin position="373"/>
        <end position="392"/>
    </location>
</feature>
<feature type="domain" description="Ammonium transporter AmtB-like" evidence="10">
    <location>
        <begin position="87"/>
        <end position="510"/>
    </location>
</feature>
<comment type="subcellular location">
    <subcellularLocation>
        <location evidence="8">Cell membrane</location>
        <topology evidence="8">Multi-pass membrane protein</topology>
    </subcellularLocation>
    <subcellularLocation>
        <location evidence="1">Membrane</location>
        <topology evidence="1">Multi-pass membrane protein</topology>
    </subcellularLocation>
</comment>
<feature type="transmembrane region" description="Helical" evidence="8">
    <location>
        <begin position="87"/>
        <end position="108"/>
    </location>
</feature>
<evidence type="ECO:0000256" key="5">
    <source>
        <dbReference type="ARBA" id="ARBA00022989"/>
    </source>
</evidence>
<feature type="transmembrane region" description="Helical" evidence="8">
    <location>
        <begin position="319"/>
        <end position="338"/>
    </location>
</feature>
<keyword evidence="7 8" id="KW-0924">Ammonia transport</keyword>
<keyword evidence="5 8" id="KW-1133">Transmembrane helix</keyword>
<keyword evidence="12" id="KW-1185">Reference proteome</keyword>
<evidence type="ECO:0000259" key="10">
    <source>
        <dbReference type="Pfam" id="PF00909"/>
    </source>
</evidence>
<dbReference type="AlphaFoldDB" id="B9XJD7"/>
<dbReference type="SUPFAM" id="SSF111352">
    <property type="entry name" value="Ammonium transporter"/>
    <property type="match status" value="1"/>
</dbReference>
<evidence type="ECO:0000256" key="7">
    <source>
        <dbReference type="ARBA" id="ARBA00023177"/>
    </source>
</evidence>
<dbReference type="InterPro" id="IPR024041">
    <property type="entry name" value="NH4_transpt_AmtB-like_dom"/>
</dbReference>
<dbReference type="PROSITE" id="PS01219">
    <property type="entry name" value="AMMONIUM_TRANSP"/>
    <property type="match status" value="1"/>
</dbReference>
<dbReference type="InterPro" id="IPR018047">
    <property type="entry name" value="Ammonium_transpt_CS"/>
</dbReference>
<reference evidence="11 12" key="1">
    <citation type="journal article" date="2011" name="J. Bacteriol.">
        <title>Genome sequence of 'Pedosphaera parvula' Ellin514, an aerobic Verrucomicrobial isolate from pasture soil.</title>
        <authorList>
            <person name="Kant R."/>
            <person name="van Passel M.W."/>
            <person name="Sangwan P."/>
            <person name="Palva A."/>
            <person name="Lucas S."/>
            <person name="Copeland A."/>
            <person name="Lapidus A."/>
            <person name="Glavina Del Rio T."/>
            <person name="Dalin E."/>
            <person name="Tice H."/>
            <person name="Bruce D."/>
            <person name="Goodwin L."/>
            <person name="Pitluck S."/>
            <person name="Chertkov O."/>
            <person name="Larimer F.W."/>
            <person name="Land M.L."/>
            <person name="Hauser L."/>
            <person name="Brettin T.S."/>
            <person name="Detter J.C."/>
            <person name="Han S."/>
            <person name="de Vos W.M."/>
            <person name="Janssen P.H."/>
            <person name="Smidt H."/>
        </authorList>
    </citation>
    <scope>NUCLEOTIDE SEQUENCE [LARGE SCALE GENOMIC DNA]</scope>
    <source>
        <strain evidence="11 12">Ellin514</strain>
    </source>
</reference>
<feature type="transmembrane region" description="Helical" evidence="8">
    <location>
        <begin position="350"/>
        <end position="367"/>
    </location>
</feature>
<protein>
    <recommendedName>
        <fullName evidence="8">Ammonium transporter</fullName>
    </recommendedName>
</protein>
<dbReference type="PANTHER" id="PTHR43029">
    <property type="entry name" value="AMMONIUM TRANSPORTER MEP2"/>
    <property type="match status" value="1"/>
</dbReference>
<evidence type="ECO:0000256" key="1">
    <source>
        <dbReference type="ARBA" id="ARBA00004141"/>
    </source>
</evidence>
<evidence type="ECO:0000313" key="12">
    <source>
        <dbReference type="Proteomes" id="UP000003688"/>
    </source>
</evidence>
<evidence type="ECO:0000256" key="8">
    <source>
        <dbReference type="RuleBase" id="RU362002"/>
    </source>
</evidence>
<dbReference type="OrthoDB" id="9814202at2"/>
<evidence type="ECO:0000256" key="2">
    <source>
        <dbReference type="ARBA" id="ARBA00005887"/>
    </source>
</evidence>
<evidence type="ECO:0000313" key="11">
    <source>
        <dbReference type="EMBL" id="EEF59998.1"/>
    </source>
</evidence>
<feature type="transmembrane region" description="Helical" evidence="8">
    <location>
        <begin position="120"/>
        <end position="143"/>
    </location>
</feature>
<gene>
    <name evidence="11" type="ORF">Cflav_PD3057</name>
</gene>
<accession>B9XJD7</accession>
<dbReference type="InterPro" id="IPR001905">
    <property type="entry name" value="Ammonium_transpt"/>
</dbReference>
<evidence type="ECO:0000256" key="3">
    <source>
        <dbReference type="ARBA" id="ARBA00022448"/>
    </source>
</evidence>
<dbReference type="Proteomes" id="UP000003688">
    <property type="component" value="Unassembled WGS sequence"/>
</dbReference>
<organism evidence="11 12">
    <name type="scientific">Pedosphaera parvula (strain Ellin514)</name>
    <dbReference type="NCBI Taxonomy" id="320771"/>
    <lineage>
        <taxon>Bacteria</taxon>
        <taxon>Pseudomonadati</taxon>
        <taxon>Verrucomicrobiota</taxon>
        <taxon>Pedosphaerae</taxon>
        <taxon>Pedosphaerales</taxon>
        <taxon>Pedosphaeraceae</taxon>
        <taxon>Pedosphaera</taxon>
    </lineage>
</organism>
<feature type="transmembrane region" description="Helical" evidence="8">
    <location>
        <begin position="464"/>
        <end position="483"/>
    </location>
</feature>
<keyword evidence="4 8" id="KW-0812">Transmembrane</keyword>
<comment type="caution">
    <text evidence="11">The sequence shown here is derived from an EMBL/GenBank/DDBJ whole genome shotgun (WGS) entry which is preliminary data.</text>
</comment>
<dbReference type="GO" id="GO:0008519">
    <property type="term" value="F:ammonium channel activity"/>
    <property type="evidence" value="ECO:0007669"/>
    <property type="project" value="InterPro"/>
</dbReference>
<dbReference type="EMBL" id="ABOX02000021">
    <property type="protein sequence ID" value="EEF59998.1"/>
    <property type="molecule type" value="Genomic_DNA"/>
</dbReference>
<feature type="transmembrane region" description="Helical" evidence="8">
    <location>
        <begin position="404"/>
        <end position="426"/>
    </location>
</feature>
<dbReference type="GO" id="GO:0005886">
    <property type="term" value="C:plasma membrane"/>
    <property type="evidence" value="ECO:0007669"/>
    <property type="project" value="UniProtKB-SubCell"/>
</dbReference>
<feature type="signal peptide" evidence="9">
    <location>
        <begin position="1"/>
        <end position="23"/>
    </location>
</feature>
<dbReference type="Gene3D" id="1.10.3430.10">
    <property type="entry name" value="Ammonium transporter AmtB like domains"/>
    <property type="match status" value="1"/>
</dbReference>
<keyword evidence="3 8" id="KW-0813">Transport</keyword>
<feature type="transmembrane region" description="Helical" evidence="8">
    <location>
        <begin position="253"/>
        <end position="275"/>
    </location>
</feature>